<keyword evidence="4" id="KW-1185">Reference proteome</keyword>
<protein>
    <submittedName>
        <fullName evidence="3">Uncharacterized protein</fullName>
    </submittedName>
</protein>
<feature type="compositionally biased region" description="Basic and acidic residues" evidence="2">
    <location>
        <begin position="571"/>
        <end position="580"/>
    </location>
</feature>
<dbReference type="EMBL" id="AGUE01000135">
    <property type="protein sequence ID" value="EHK98847.1"/>
    <property type="molecule type" value="Genomic_DNA"/>
</dbReference>
<feature type="compositionally biased region" description="Acidic residues" evidence="2">
    <location>
        <begin position="548"/>
        <end position="570"/>
    </location>
</feature>
<dbReference type="InterPro" id="IPR018247">
    <property type="entry name" value="EF_Hand_1_Ca_BS"/>
</dbReference>
<feature type="region of interest" description="Disordered" evidence="2">
    <location>
        <begin position="1"/>
        <end position="30"/>
    </location>
</feature>
<gene>
    <name evidence="3" type="ORF">M7I_5357</name>
</gene>
<dbReference type="InParanoid" id="H0ERN6"/>
<dbReference type="PANTHER" id="PTHR36681:SF3">
    <property type="entry name" value="NUCLEAR GTPASE, GERMINAL CENTER-ASSOCIATED, TANDEM DUPLICATE 3"/>
    <property type="match status" value="1"/>
</dbReference>
<dbReference type="Gene3D" id="3.40.50.300">
    <property type="entry name" value="P-loop containing nucleotide triphosphate hydrolases"/>
    <property type="match status" value="1"/>
</dbReference>
<dbReference type="InterPro" id="IPR027417">
    <property type="entry name" value="P-loop_NTPase"/>
</dbReference>
<proteinExistence type="predicted"/>
<evidence type="ECO:0000256" key="2">
    <source>
        <dbReference type="SAM" id="MobiDB-lite"/>
    </source>
</evidence>
<feature type="region of interest" description="Disordered" evidence="2">
    <location>
        <begin position="262"/>
        <end position="296"/>
    </location>
</feature>
<feature type="coiled-coil region" evidence="1">
    <location>
        <begin position="224"/>
        <end position="258"/>
    </location>
</feature>
<organism evidence="3 4">
    <name type="scientific">Glarea lozoyensis (strain ATCC 74030 / MF5533)</name>
    <dbReference type="NCBI Taxonomy" id="1104152"/>
    <lineage>
        <taxon>Eukaryota</taxon>
        <taxon>Fungi</taxon>
        <taxon>Dikarya</taxon>
        <taxon>Ascomycota</taxon>
        <taxon>Pezizomycotina</taxon>
        <taxon>Leotiomycetes</taxon>
        <taxon>Helotiales</taxon>
        <taxon>Helotiaceae</taxon>
        <taxon>Glarea</taxon>
    </lineage>
</organism>
<dbReference type="PANTHER" id="PTHR36681">
    <property type="entry name" value="NUCLEAR GTPASE, GERMINAL CENTER-ASSOCIATED, TANDEM DUPLICATE 3"/>
    <property type="match status" value="1"/>
</dbReference>
<comment type="caution">
    <text evidence="3">The sequence shown here is derived from an EMBL/GenBank/DDBJ whole genome shotgun (WGS) entry which is preliminary data.</text>
</comment>
<dbReference type="HOGENOM" id="CLU_417990_0_0_1"/>
<reference evidence="3 4" key="1">
    <citation type="journal article" date="2012" name="Eukaryot. Cell">
        <title>Genome sequence of the fungus Glarea lozoyensis: the first genome sequence of a species from the Helotiaceae family.</title>
        <authorList>
            <person name="Youssar L."/>
            <person name="Gruening B.A."/>
            <person name="Erxleben A."/>
            <person name="Guenther S."/>
            <person name="Huettel W."/>
        </authorList>
    </citation>
    <scope>NUCLEOTIDE SEQUENCE [LARGE SCALE GENOMIC DNA]</scope>
    <source>
        <strain evidence="4">ATCC 74030 / MF5533</strain>
    </source>
</reference>
<dbReference type="SUPFAM" id="SSF52540">
    <property type="entry name" value="P-loop containing nucleoside triphosphate hydrolases"/>
    <property type="match status" value="1"/>
</dbReference>
<keyword evidence="1" id="KW-0175">Coiled coil</keyword>
<accession>H0ERN6</accession>
<dbReference type="PROSITE" id="PS00018">
    <property type="entry name" value="EF_HAND_1"/>
    <property type="match status" value="1"/>
</dbReference>
<name>H0ERN6_GLAL7</name>
<dbReference type="AlphaFoldDB" id="H0ERN6"/>
<evidence type="ECO:0000313" key="3">
    <source>
        <dbReference type="EMBL" id="EHK98847.1"/>
    </source>
</evidence>
<feature type="region of interest" description="Disordered" evidence="2">
    <location>
        <begin position="494"/>
        <end position="640"/>
    </location>
</feature>
<feature type="compositionally biased region" description="Acidic residues" evidence="2">
    <location>
        <begin position="581"/>
        <end position="616"/>
    </location>
</feature>
<evidence type="ECO:0000256" key="1">
    <source>
        <dbReference type="SAM" id="Coils"/>
    </source>
</evidence>
<feature type="compositionally biased region" description="Acidic residues" evidence="2">
    <location>
        <begin position="629"/>
        <end position="640"/>
    </location>
</feature>
<feature type="compositionally biased region" description="Acidic residues" evidence="2">
    <location>
        <begin position="512"/>
        <end position="541"/>
    </location>
</feature>
<evidence type="ECO:0000313" key="4">
    <source>
        <dbReference type="Proteomes" id="UP000005446"/>
    </source>
</evidence>
<dbReference type="Proteomes" id="UP000005446">
    <property type="component" value="Unassembled WGS sequence"/>
</dbReference>
<sequence>MIAMGSCEEKEEETTIKVEEQVTPAPTSPEPVAKALEKLTVQQKETATLHGISFLKKIIPALEYGASFEELKHFKSVAEEIKQSIEPPRVVVGVLGGTGSGKSSLINALLDEEILLPTNAMRAATTVLVDLPGVGDSNAGRVSLAEKYMSSLDHMWIVADTNRAVDDKVARDCMGSSVRGLLQRNDKYGSVSFILTKTDNVNHVEVIESLALSESVLKEEAFEVQKIMEDLSAASDELNEAKKERKRCKNVLDKLATTEKVKPSLQGTAGELSSIKRKRNETASPDPLYEPPSDDLNERLASLNSRREASKKKDLLEATIQRLQDNKSKLDEKMRAVSIVERNIYAETRIAEDFVEGFRDYIEALIEAENDQEKAKNKGKSSRAQAKANIEKEKGFEAAANHTGKGSLLKMQDTFELHVEDNAVTLYQECSQLLKKDFQNITEVSKTSFTNAVSFVRNQFKNNYINMLHFAKPQDTSSKQHQLRRKLQSLNATFENAEVQLRPQNPFAENRGEEDSEMSEGEQLDDDENNSDSDSDGESDAENNTPQDGDEGNSDAENENEDEDEDEDDKISEQEFKGEDDGLYQEDDVEDFDDALEDTDSDLDDAESDIDVDDNVAESGRKDLSNDFYDVDQSEDEDEDATACKLGVTRKVILSE</sequence>
<dbReference type="OrthoDB" id="3598281at2759"/>